<evidence type="ECO:0000313" key="1">
    <source>
        <dbReference type="EMBL" id="EGO26287.1"/>
    </source>
</evidence>
<dbReference type="KEGG" id="sla:SERLADRAFT_463180"/>
<gene>
    <name evidence="1" type="ORF">SERLADRAFT_463180</name>
</gene>
<dbReference type="RefSeq" id="XP_007316460.1">
    <property type="nucleotide sequence ID" value="XM_007316398.1"/>
</dbReference>
<reference evidence="1" key="1">
    <citation type="submission" date="2011-04" db="EMBL/GenBank/DDBJ databases">
        <title>Evolution of plant cell wall degrading machinery underlies the functional diversity of forest fungi.</title>
        <authorList>
            <consortium name="US DOE Joint Genome Institute (JGI-PGF)"/>
            <person name="Eastwood D.C."/>
            <person name="Floudas D."/>
            <person name="Binder M."/>
            <person name="Majcherczyk A."/>
            <person name="Schneider P."/>
            <person name="Aerts A."/>
            <person name="Asiegbu F.O."/>
            <person name="Baker S.E."/>
            <person name="Barry K."/>
            <person name="Bendiksby M."/>
            <person name="Blumentritt M."/>
            <person name="Coutinho P.M."/>
            <person name="Cullen D."/>
            <person name="Cullen D."/>
            <person name="Gathman A."/>
            <person name="Goodell B."/>
            <person name="Henrissat B."/>
            <person name="Ihrmark K."/>
            <person name="Kauserud H."/>
            <person name="Kohler A."/>
            <person name="LaButti K."/>
            <person name="Lapidus A."/>
            <person name="Lavin J.L."/>
            <person name="Lee Y.-H."/>
            <person name="Lindquist E."/>
            <person name="Lilly W."/>
            <person name="Lucas S."/>
            <person name="Morin E."/>
            <person name="Murat C."/>
            <person name="Oguiza J.A."/>
            <person name="Park J."/>
            <person name="Pisabarro A.G."/>
            <person name="Riley R."/>
            <person name="Rosling A."/>
            <person name="Salamov A."/>
            <person name="Schmidt O."/>
            <person name="Schmutz J."/>
            <person name="Skrede I."/>
            <person name="Stenlid J."/>
            <person name="Wiebenga A."/>
            <person name="Xie X."/>
            <person name="Kues U."/>
            <person name="Hibbett D.S."/>
            <person name="Hoffmeister D."/>
            <person name="Hogberg N."/>
            <person name="Martin F."/>
            <person name="Grigoriev I.V."/>
            <person name="Watkinson S.C."/>
        </authorList>
    </citation>
    <scope>NUCLEOTIDE SEQUENCE</scope>
    <source>
        <strain evidence="1">S7.9</strain>
    </source>
</reference>
<proteinExistence type="predicted"/>
<dbReference type="GeneID" id="18818508"/>
<name>F8NRM1_SERL9</name>
<dbReference type="OrthoDB" id="2651020at2759"/>
<organism>
    <name type="scientific">Serpula lacrymans var. lacrymans (strain S7.9)</name>
    <name type="common">Dry rot fungus</name>
    <dbReference type="NCBI Taxonomy" id="578457"/>
    <lineage>
        <taxon>Eukaryota</taxon>
        <taxon>Fungi</taxon>
        <taxon>Dikarya</taxon>
        <taxon>Basidiomycota</taxon>
        <taxon>Agaricomycotina</taxon>
        <taxon>Agaricomycetes</taxon>
        <taxon>Agaricomycetidae</taxon>
        <taxon>Boletales</taxon>
        <taxon>Coniophorineae</taxon>
        <taxon>Serpulaceae</taxon>
        <taxon>Serpula</taxon>
    </lineage>
</organism>
<sequence length="210" mass="22564">MDIDMSPATSPITTISKYGHEHRAPDYIDLCDLLQTMSLSQSRLSKDPGNALIPYAPSAYQRVNEHAASTHTVYDQAYHSDASESSNSSFCDPLPTSSIISPVVSPPACLFLQSILASLAPASPVLSPYPHPYPLPMPYETTGGAYLDTLFTHRALFGAFPPAHAGCAVALSEIARALEVRAWRADRDADAEAIVAFRCEALSVASRITV</sequence>
<protein>
    <submittedName>
        <fullName evidence="1">Uncharacterized protein</fullName>
    </submittedName>
</protein>
<dbReference type="EMBL" id="GL945432">
    <property type="protein sequence ID" value="EGO26287.1"/>
    <property type="molecule type" value="Genomic_DNA"/>
</dbReference>
<dbReference type="HOGENOM" id="CLU_109914_0_0_1"/>
<accession>F8NRM1</accession>
<dbReference type="AlphaFoldDB" id="F8NRM1"/>
<dbReference type="Proteomes" id="UP000008064">
    <property type="component" value="Unassembled WGS sequence"/>
</dbReference>